<feature type="domain" description="Amidase" evidence="1">
    <location>
        <begin position="184"/>
        <end position="387"/>
    </location>
</feature>
<dbReference type="SUPFAM" id="SSF75304">
    <property type="entry name" value="Amidase signature (AS) enzymes"/>
    <property type="match status" value="1"/>
</dbReference>
<dbReference type="Gene3D" id="3.90.1300.10">
    <property type="entry name" value="Amidase signature (AS) domain"/>
    <property type="match status" value="1"/>
</dbReference>
<dbReference type="PANTHER" id="PTHR11895:SF67">
    <property type="entry name" value="AMIDASE DOMAIN-CONTAINING PROTEIN"/>
    <property type="match status" value="1"/>
</dbReference>
<comment type="caution">
    <text evidence="2">The sequence shown here is derived from an EMBL/GenBank/DDBJ whole genome shotgun (WGS) entry which is preliminary data.</text>
</comment>
<evidence type="ECO:0000313" key="3">
    <source>
        <dbReference type="Proteomes" id="UP001301350"/>
    </source>
</evidence>
<dbReference type="AlphaFoldDB" id="A0AAV9IZQ8"/>
<organism evidence="2 3">
    <name type="scientific">Cyanidium caldarium</name>
    <name type="common">Red alga</name>
    <dbReference type="NCBI Taxonomy" id="2771"/>
    <lineage>
        <taxon>Eukaryota</taxon>
        <taxon>Rhodophyta</taxon>
        <taxon>Bangiophyceae</taxon>
        <taxon>Cyanidiales</taxon>
        <taxon>Cyanidiaceae</taxon>
        <taxon>Cyanidium</taxon>
    </lineage>
</organism>
<dbReference type="PANTHER" id="PTHR11895">
    <property type="entry name" value="TRANSAMIDASE"/>
    <property type="match status" value="1"/>
</dbReference>
<accession>A0AAV9IZQ8</accession>
<dbReference type="Proteomes" id="UP001301350">
    <property type="component" value="Unassembled WGS sequence"/>
</dbReference>
<dbReference type="InterPro" id="IPR000120">
    <property type="entry name" value="Amidase"/>
</dbReference>
<protein>
    <recommendedName>
        <fullName evidence="1">Amidase domain-containing protein</fullName>
    </recommendedName>
</protein>
<sequence>MARSTPALRGRALRIVAWLIEHLQSAGEWLAAWFMKRAFGFAAMQQALRRVALSTANAPTGSSDSSLKWTGWAGGGVWASVPMDERPVPGRQPDLPPLDDCPATLDAEQVQAVLEQYVDACAASSGKEGRPRIHRAARYSCVALRRAYRDRRITPTALLEDALACHERMRQQPRAPLGPSPFSVVDISRARAAAAAATARHSSRTPSPLSPLDGILVPVKDSVDLREFPTESGVRAAPVVQRAGADRPAVDALVAQRLTAAGAIVLGKTCMTEYGMDALGTSTYYLMPRCAYHPRLAAGGSSTGAAAAVARTAALHVPVAHGTDGGGSIRIPSAWNALFGFKPTHGMLVPRRGDSSIANSTVADAGALAVSLADVVAFLVAVSPRPSTEEEKDVSGGTAARIDPASPHICIPPCIDDAGEGYAPPGTAARIVAGMLHALQRVAQPPSSPSPLRIGVPYDLWAACDSAAIRSAGLAALERLQDAGVAQLHPVRTDQLPLLPHVAAIGAITFPQEALESVAHYTWDGTPLSRLYNPATRMVLAAARGLRADEVAQVKRARAALRHQMAHWFAVSGSHVLALPTVGAPPIRYRWGDTCVQDAAATCRTVRYTFLGNLTGLPAGTAPVSIEPLPGPGRRDDHRAPTGVPIGLQFVGDAYHDAEVIRALALVERWIPLPSLPTFDTSGEKE</sequence>
<evidence type="ECO:0000259" key="1">
    <source>
        <dbReference type="Pfam" id="PF01425"/>
    </source>
</evidence>
<proteinExistence type="predicted"/>
<dbReference type="GO" id="GO:0003824">
    <property type="term" value="F:catalytic activity"/>
    <property type="evidence" value="ECO:0007669"/>
    <property type="project" value="InterPro"/>
</dbReference>
<dbReference type="InterPro" id="IPR023631">
    <property type="entry name" value="Amidase_dom"/>
</dbReference>
<dbReference type="EMBL" id="JANCYW010000013">
    <property type="protein sequence ID" value="KAK4537559.1"/>
    <property type="molecule type" value="Genomic_DNA"/>
</dbReference>
<evidence type="ECO:0000313" key="2">
    <source>
        <dbReference type="EMBL" id="KAK4537559.1"/>
    </source>
</evidence>
<name>A0AAV9IZQ8_CYACA</name>
<reference evidence="2 3" key="1">
    <citation type="submission" date="2022-07" db="EMBL/GenBank/DDBJ databases">
        <title>Genome-wide signatures of adaptation to extreme environments.</title>
        <authorList>
            <person name="Cho C.H."/>
            <person name="Yoon H.S."/>
        </authorList>
    </citation>
    <scope>NUCLEOTIDE SEQUENCE [LARGE SCALE GENOMIC DNA]</scope>
    <source>
        <strain evidence="2 3">DBV 063 E5</strain>
    </source>
</reference>
<dbReference type="Pfam" id="PF01425">
    <property type="entry name" value="Amidase"/>
    <property type="match status" value="2"/>
</dbReference>
<keyword evidence="3" id="KW-1185">Reference proteome</keyword>
<dbReference type="InterPro" id="IPR036928">
    <property type="entry name" value="AS_sf"/>
</dbReference>
<gene>
    <name evidence="2" type="ORF">CDCA_CDCA13G3584</name>
</gene>
<feature type="domain" description="Amidase" evidence="1">
    <location>
        <begin position="447"/>
        <end position="660"/>
    </location>
</feature>